<sequence length="498" mass="54877">MFSDGVNRMPATSHQSFTSSSHAARPSPQPDAATSSSADAGARAASASITSSNPPRSNPPRRAPGPSSAPDEPRSSMASRSSLAPPSLPDRRRPSSQRHHSFQSSHSQQERHGDRPDAPAVTSQSSPSSPVSHPANRMSRSLGASADTPPERIKVRDLKHIQRFASEEVLSSSREGMATRPFQNSGRQYDIRSMPVIDVIEMIAGLLIQITATNDLQHEHIHRHIPSPECVASLSPQAASVLAFHGKNTPNIGLYDYLIRIYRYCPSSYEIFLCLLVYFDRMAEIVNKGYLQNLQRRHDGKNSQRPTSPAPPLTITPGGRSSHLITPPSSGVNAPLTHSEPPSPMIQDPQQPPASNADSMQVDNNNPDYTHDHNNDDADAVDFSHYFVVDSLNIHRLVIAGITCATKYFSDAFWTNSRYSKVGGIPLRELNHIELQFLLLNDFRLSISPDELQTYATMLVEFYIREILNQRKRLQEQTQGQIPQSPPGTPQTEIRAGA</sequence>
<dbReference type="EMBL" id="DS268283">
    <property type="protein sequence ID" value="KMU74208.1"/>
    <property type="molecule type" value="Genomic_DNA"/>
</dbReference>
<feature type="compositionally biased region" description="Polar residues" evidence="1">
    <location>
        <begin position="353"/>
        <end position="368"/>
    </location>
</feature>
<feature type="region of interest" description="Disordered" evidence="1">
    <location>
        <begin position="475"/>
        <end position="498"/>
    </location>
</feature>
<dbReference type="Pfam" id="PF08613">
    <property type="entry name" value="Cyclin"/>
    <property type="match status" value="2"/>
</dbReference>
<evidence type="ECO:0000313" key="2">
    <source>
        <dbReference type="EMBL" id="KMU74208.1"/>
    </source>
</evidence>
<feature type="region of interest" description="Disordered" evidence="1">
    <location>
        <begin position="1"/>
        <end position="151"/>
    </location>
</feature>
<protein>
    <recommendedName>
        <fullName evidence="4">Cyclin-dependent protein kinase complex component</fullName>
    </recommendedName>
</protein>
<gene>
    <name evidence="2" type="ORF">CISG_10311</name>
</gene>
<dbReference type="AlphaFoldDB" id="A0A0J8QSJ1"/>
<dbReference type="GO" id="GO:0000307">
    <property type="term" value="C:cyclin-dependent protein kinase holoenzyme complex"/>
    <property type="evidence" value="ECO:0007669"/>
    <property type="project" value="TreeGrafter"/>
</dbReference>
<feature type="compositionally biased region" description="Polar residues" evidence="1">
    <location>
        <begin position="323"/>
        <end position="332"/>
    </location>
</feature>
<dbReference type="OrthoDB" id="1060854at2759"/>
<name>A0A0J8QSJ1_COCIT</name>
<dbReference type="CDD" id="cd20558">
    <property type="entry name" value="CYCLIN_ScPCL7-like"/>
    <property type="match status" value="1"/>
</dbReference>
<dbReference type="InterPro" id="IPR013922">
    <property type="entry name" value="Cyclin_PHO80-like"/>
</dbReference>
<reference evidence="3" key="1">
    <citation type="journal article" date="2010" name="Genome Res.">
        <title>Population genomic sequencing of Coccidioides fungi reveals recent hybridization and transposon control.</title>
        <authorList>
            <person name="Neafsey D.E."/>
            <person name="Barker B.M."/>
            <person name="Sharpton T.J."/>
            <person name="Stajich J.E."/>
            <person name="Park D.J."/>
            <person name="Whiston E."/>
            <person name="Hung C.-Y."/>
            <person name="McMahan C."/>
            <person name="White J."/>
            <person name="Sykes S."/>
            <person name="Heiman D."/>
            <person name="Young S."/>
            <person name="Zeng Q."/>
            <person name="Abouelleil A."/>
            <person name="Aftuck L."/>
            <person name="Bessette D."/>
            <person name="Brown A."/>
            <person name="FitzGerald M."/>
            <person name="Lui A."/>
            <person name="Macdonald J.P."/>
            <person name="Priest M."/>
            <person name="Orbach M.J."/>
            <person name="Galgiani J.N."/>
            <person name="Kirkland T.N."/>
            <person name="Cole G.T."/>
            <person name="Birren B.W."/>
            <person name="Henn M.R."/>
            <person name="Taylor J.W."/>
            <person name="Rounsley S.D."/>
        </authorList>
    </citation>
    <scope>NUCLEOTIDE SEQUENCE [LARGE SCALE GENOMIC DNA]</scope>
    <source>
        <strain evidence="3">RMSCC 3703</strain>
    </source>
</reference>
<evidence type="ECO:0008006" key="4">
    <source>
        <dbReference type="Google" id="ProtNLM"/>
    </source>
</evidence>
<feature type="region of interest" description="Disordered" evidence="1">
    <location>
        <begin position="296"/>
        <end position="376"/>
    </location>
</feature>
<proteinExistence type="predicted"/>
<accession>A0A0J8QSJ1</accession>
<evidence type="ECO:0000256" key="1">
    <source>
        <dbReference type="SAM" id="MobiDB-lite"/>
    </source>
</evidence>
<dbReference type="GO" id="GO:0016538">
    <property type="term" value="F:cyclin-dependent protein serine/threonine kinase regulator activity"/>
    <property type="evidence" value="ECO:0007669"/>
    <property type="project" value="TreeGrafter"/>
</dbReference>
<dbReference type="STRING" id="454286.A0A0J8QSJ1"/>
<dbReference type="GO" id="GO:0005634">
    <property type="term" value="C:nucleus"/>
    <property type="evidence" value="ECO:0007669"/>
    <property type="project" value="TreeGrafter"/>
</dbReference>
<feature type="compositionally biased region" description="Basic and acidic residues" evidence="1">
    <location>
        <begin position="108"/>
        <end position="117"/>
    </location>
</feature>
<organism evidence="2 3">
    <name type="scientific">Coccidioides immitis RMSCC 3703</name>
    <dbReference type="NCBI Taxonomy" id="454286"/>
    <lineage>
        <taxon>Eukaryota</taxon>
        <taxon>Fungi</taxon>
        <taxon>Dikarya</taxon>
        <taxon>Ascomycota</taxon>
        <taxon>Pezizomycotina</taxon>
        <taxon>Eurotiomycetes</taxon>
        <taxon>Eurotiomycetidae</taxon>
        <taxon>Onygenales</taxon>
        <taxon>Onygenaceae</taxon>
        <taxon>Coccidioides</taxon>
    </lineage>
</organism>
<dbReference type="PANTHER" id="PTHR15615:SF94">
    <property type="entry name" value="PHO85 CYCLIN-6-RELATED"/>
    <property type="match status" value="1"/>
</dbReference>
<dbReference type="GO" id="GO:0019901">
    <property type="term" value="F:protein kinase binding"/>
    <property type="evidence" value="ECO:0007669"/>
    <property type="project" value="InterPro"/>
</dbReference>
<feature type="compositionally biased region" description="Polar residues" evidence="1">
    <location>
        <begin position="10"/>
        <end position="22"/>
    </location>
</feature>
<dbReference type="Gene3D" id="1.10.472.10">
    <property type="entry name" value="Cyclin-like"/>
    <property type="match status" value="1"/>
</dbReference>
<dbReference type="PANTHER" id="PTHR15615">
    <property type="match status" value="1"/>
</dbReference>
<dbReference type="Proteomes" id="UP000054559">
    <property type="component" value="Unassembled WGS sequence"/>
</dbReference>
<feature type="compositionally biased region" description="Low complexity" evidence="1">
    <location>
        <begin position="64"/>
        <end position="85"/>
    </location>
</feature>
<feature type="compositionally biased region" description="Low complexity" evidence="1">
    <location>
        <begin position="118"/>
        <end position="135"/>
    </location>
</feature>
<evidence type="ECO:0000313" key="3">
    <source>
        <dbReference type="Proteomes" id="UP000054559"/>
    </source>
</evidence>
<feature type="compositionally biased region" description="Low complexity" evidence="1">
    <location>
        <begin position="32"/>
        <end position="55"/>
    </location>
</feature>